<dbReference type="AlphaFoldDB" id="A0AA36I6F7"/>
<reference evidence="1" key="1">
    <citation type="submission" date="2023-08" db="EMBL/GenBank/DDBJ databases">
        <authorList>
            <person name="Chen Y."/>
            <person name="Shah S."/>
            <person name="Dougan E. K."/>
            <person name="Thang M."/>
            <person name="Chan C."/>
        </authorList>
    </citation>
    <scope>NUCLEOTIDE SEQUENCE</scope>
</reference>
<evidence type="ECO:0000313" key="2">
    <source>
        <dbReference type="Proteomes" id="UP001178507"/>
    </source>
</evidence>
<proteinExistence type="predicted"/>
<evidence type="ECO:0000313" key="1">
    <source>
        <dbReference type="EMBL" id="CAJ1380980.1"/>
    </source>
</evidence>
<gene>
    <name evidence="1" type="ORF">EVOR1521_LOCUS8790</name>
</gene>
<keyword evidence="2" id="KW-1185">Reference proteome</keyword>
<sequence>MADQFSSIYCCADAAPNAAEPPRGGWKLPDEERGLLPVEYFTKGLQSLGVSAEVLQSLMAKVVHKDAEGKEVAFRRREGVTFDEEWGQLSEAPGEAPDAWKAGVAQAQASLMEEFGISGDRRW</sequence>
<name>A0AA36I6F7_9DINO</name>
<protein>
    <submittedName>
        <fullName evidence="1">Uncharacterized protein</fullName>
    </submittedName>
</protein>
<dbReference type="Proteomes" id="UP001178507">
    <property type="component" value="Unassembled WGS sequence"/>
</dbReference>
<comment type="caution">
    <text evidence="1">The sequence shown here is derived from an EMBL/GenBank/DDBJ whole genome shotgun (WGS) entry which is preliminary data.</text>
</comment>
<dbReference type="EMBL" id="CAUJNA010000768">
    <property type="protein sequence ID" value="CAJ1380980.1"/>
    <property type="molecule type" value="Genomic_DNA"/>
</dbReference>
<organism evidence="1 2">
    <name type="scientific">Effrenium voratum</name>
    <dbReference type="NCBI Taxonomy" id="2562239"/>
    <lineage>
        <taxon>Eukaryota</taxon>
        <taxon>Sar</taxon>
        <taxon>Alveolata</taxon>
        <taxon>Dinophyceae</taxon>
        <taxon>Suessiales</taxon>
        <taxon>Symbiodiniaceae</taxon>
        <taxon>Effrenium</taxon>
    </lineage>
</organism>
<accession>A0AA36I6F7</accession>